<evidence type="ECO:0000256" key="6">
    <source>
        <dbReference type="ARBA" id="ARBA00023136"/>
    </source>
</evidence>
<keyword evidence="6 7" id="KW-0472">Membrane</keyword>
<keyword evidence="5 7" id="KW-1133">Transmembrane helix</keyword>
<feature type="transmembrane region" description="Helical" evidence="7">
    <location>
        <begin position="168"/>
        <end position="191"/>
    </location>
</feature>
<gene>
    <name evidence="9" type="ORF">CR194_07350</name>
</gene>
<feature type="transmembrane region" description="Helical" evidence="7">
    <location>
        <begin position="353"/>
        <end position="379"/>
    </location>
</feature>
<evidence type="ECO:0000256" key="1">
    <source>
        <dbReference type="ARBA" id="ARBA00004429"/>
    </source>
</evidence>
<dbReference type="EMBL" id="PDOD01000002">
    <property type="protein sequence ID" value="PYZ93909.1"/>
    <property type="molecule type" value="Genomic_DNA"/>
</dbReference>
<feature type="transmembrane region" description="Helical" evidence="7">
    <location>
        <begin position="214"/>
        <end position="232"/>
    </location>
</feature>
<dbReference type="InterPro" id="IPR004681">
    <property type="entry name" value="TRAP_DctM"/>
</dbReference>
<evidence type="ECO:0000256" key="7">
    <source>
        <dbReference type="SAM" id="Phobius"/>
    </source>
</evidence>
<accession>A0A323TGL1</accession>
<comment type="subcellular location">
    <subcellularLocation>
        <location evidence="1">Cell inner membrane</location>
        <topology evidence="1">Multi-pass membrane protein</topology>
    </subcellularLocation>
</comment>
<dbReference type="AlphaFoldDB" id="A0A323TGL1"/>
<feature type="transmembrane region" description="Helical" evidence="7">
    <location>
        <begin position="394"/>
        <end position="418"/>
    </location>
</feature>
<dbReference type="NCBIfam" id="TIGR00786">
    <property type="entry name" value="dctM"/>
    <property type="match status" value="1"/>
</dbReference>
<comment type="caution">
    <text evidence="9">The sequence shown here is derived from an EMBL/GenBank/DDBJ whole genome shotgun (WGS) entry which is preliminary data.</text>
</comment>
<keyword evidence="2" id="KW-1003">Cell membrane</keyword>
<protein>
    <submittedName>
        <fullName evidence="9">ABC transporter permease</fullName>
    </submittedName>
</protein>
<feature type="transmembrane region" description="Helical" evidence="7">
    <location>
        <begin position="47"/>
        <end position="67"/>
    </location>
</feature>
<reference evidence="9 10" key="1">
    <citation type="submission" date="2017-10" db="EMBL/GenBank/DDBJ databases">
        <title>Bacillus sp. nov., a halophilic bacterium isolated from a Keqin Lake.</title>
        <authorList>
            <person name="Wang H."/>
        </authorList>
    </citation>
    <scope>NUCLEOTIDE SEQUENCE [LARGE SCALE GENOMIC DNA]</scope>
    <source>
        <strain evidence="9 10">KQ-12</strain>
    </source>
</reference>
<dbReference type="PANTHER" id="PTHR33362:SF3">
    <property type="entry name" value="SIALIC ACID TRAP TRANSPORTER PERMEASE PROTEIN SIAT"/>
    <property type="match status" value="1"/>
</dbReference>
<feature type="transmembrane region" description="Helical" evidence="7">
    <location>
        <begin position="311"/>
        <end position="341"/>
    </location>
</feature>
<keyword evidence="3" id="KW-0997">Cell inner membrane</keyword>
<keyword evidence="10" id="KW-1185">Reference proteome</keyword>
<dbReference type="Pfam" id="PF06808">
    <property type="entry name" value="DctM"/>
    <property type="match status" value="1"/>
</dbReference>
<organism evidence="9 10">
    <name type="scientific">Salipaludibacillus keqinensis</name>
    <dbReference type="NCBI Taxonomy" id="2045207"/>
    <lineage>
        <taxon>Bacteria</taxon>
        <taxon>Bacillati</taxon>
        <taxon>Bacillota</taxon>
        <taxon>Bacilli</taxon>
        <taxon>Bacillales</taxon>
        <taxon>Bacillaceae</taxon>
    </lineage>
</organism>
<name>A0A323TGL1_9BACI</name>
<feature type="transmembrane region" description="Helical" evidence="7">
    <location>
        <begin position="238"/>
        <end position="254"/>
    </location>
</feature>
<feature type="transmembrane region" description="Helical" evidence="7">
    <location>
        <begin position="274"/>
        <end position="291"/>
    </location>
</feature>
<sequence>MAMFLSVLLFLFIIAMPIAFSMGLTSIILMMMNGNIQYANIAQQLMGGVNSFVILAVPLFLLAGKLLNSSGITDRIFTFCKVCVGYLPGGLGHVNVASSMVFSGMSGTAVSDAAGLGEIEIRAMRDAGYTSKFSGAITAASSTVGPIIPPSLPMVIYGVSAGVSVGALFLAGIIPGLLTGVALMILVAYLAKKRNFPREAKPSWKMFWIALKRAFLPLMTPIIIIGGIYGGIFTATEAAAVAVVYAFVLSKFVYRELKWSDLIPVLRSTARDSAVLGLIVACANLYGNVILRAQIPIDILEFVSSFATNQITFLIIVNVVLLIVGTFMETISAITIMMPILLPLMHLYEVDPVHFGVIVVFNLMIGLITPPFGLVLFVISKISNVNIFVLTKELLPFIAILLVVLLIITFFPALVLWLPNLMGR</sequence>
<feature type="domain" description="TRAP C4-dicarboxylate transport system permease DctM subunit" evidence="8">
    <location>
        <begin position="7"/>
        <end position="414"/>
    </location>
</feature>
<evidence type="ECO:0000313" key="9">
    <source>
        <dbReference type="EMBL" id="PYZ93909.1"/>
    </source>
</evidence>
<dbReference type="Proteomes" id="UP000248214">
    <property type="component" value="Unassembled WGS sequence"/>
</dbReference>
<proteinExistence type="predicted"/>
<dbReference type="GO" id="GO:0005886">
    <property type="term" value="C:plasma membrane"/>
    <property type="evidence" value="ECO:0007669"/>
    <property type="project" value="UniProtKB-SubCell"/>
</dbReference>
<dbReference type="PANTHER" id="PTHR33362">
    <property type="entry name" value="SIALIC ACID TRAP TRANSPORTER PERMEASE PROTEIN SIAT-RELATED"/>
    <property type="match status" value="1"/>
</dbReference>
<evidence type="ECO:0000256" key="3">
    <source>
        <dbReference type="ARBA" id="ARBA00022519"/>
    </source>
</evidence>
<dbReference type="GO" id="GO:0022857">
    <property type="term" value="F:transmembrane transporter activity"/>
    <property type="evidence" value="ECO:0007669"/>
    <property type="project" value="TreeGrafter"/>
</dbReference>
<evidence type="ECO:0000259" key="8">
    <source>
        <dbReference type="Pfam" id="PF06808"/>
    </source>
</evidence>
<dbReference type="PIRSF" id="PIRSF006066">
    <property type="entry name" value="HI0050"/>
    <property type="match status" value="1"/>
</dbReference>
<dbReference type="InterPro" id="IPR010656">
    <property type="entry name" value="DctM"/>
</dbReference>
<evidence type="ECO:0000313" key="10">
    <source>
        <dbReference type="Proteomes" id="UP000248214"/>
    </source>
</evidence>
<evidence type="ECO:0000256" key="4">
    <source>
        <dbReference type="ARBA" id="ARBA00022692"/>
    </source>
</evidence>
<feature type="transmembrane region" description="Helical" evidence="7">
    <location>
        <begin position="129"/>
        <end position="148"/>
    </location>
</feature>
<evidence type="ECO:0000256" key="2">
    <source>
        <dbReference type="ARBA" id="ARBA00022475"/>
    </source>
</evidence>
<evidence type="ECO:0000256" key="5">
    <source>
        <dbReference type="ARBA" id="ARBA00022989"/>
    </source>
</evidence>
<dbReference type="OrthoDB" id="9785600at2"/>
<keyword evidence="4 7" id="KW-0812">Transmembrane</keyword>